<reference evidence="2 3" key="1">
    <citation type="submission" date="2023-06" db="EMBL/GenBank/DDBJ databases">
        <title>Acute promotion of culturable opportunistic pathogens and persistent increase of antibiotic resistance following antibiotic exposure in mouse gut microbiota.</title>
        <authorList>
            <person name="Li L."/>
            <person name="Wang B."/>
            <person name="Sun Y."/>
            <person name="Wang M."/>
            <person name="Xu H."/>
        </authorList>
    </citation>
    <scope>NUCLEOTIDE SEQUENCE [LARGE SCALE GENOMIC DNA]</scope>
    <source>
        <strain evidence="2 3">CRI2_2</strain>
    </source>
</reference>
<comment type="caution">
    <text evidence="2">The sequence shown here is derived from an EMBL/GenBank/DDBJ whole genome shotgun (WGS) entry which is preliminary data.</text>
</comment>
<proteinExistence type="predicted"/>
<feature type="compositionally biased region" description="Acidic residues" evidence="1">
    <location>
        <begin position="231"/>
        <end position="241"/>
    </location>
</feature>
<dbReference type="EMBL" id="JASUBT010000005">
    <property type="protein sequence ID" value="MDL4935770.1"/>
    <property type="molecule type" value="Genomic_DNA"/>
</dbReference>
<feature type="region of interest" description="Disordered" evidence="1">
    <location>
        <begin position="219"/>
        <end position="241"/>
    </location>
</feature>
<sequence>MGLISAKGNEAVQSAGKSAVDLSEIMIRLKDKEAVKVRLLSAEDFVEYEAISEFSLGVYTQPSREPLGEKDYFIEAGKLAKQKAEGVDEKFEKLYPRKRYLIAMADIGTGKLRAWDCSKSQFNNFVAQLEEYKELIEDGEQIVFNFKRSGNSTDTTYTLQPVMKKLTAKEQESYDSFDNVEADIPFFESLLQPRTPKLQVAVLKEKGFPVEKYFPEIGLDSEGESVGATPEAEEASPLDSI</sequence>
<evidence type="ECO:0000313" key="2">
    <source>
        <dbReference type="EMBL" id="MDL4935770.1"/>
    </source>
</evidence>
<protein>
    <submittedName>
        <fullName evidence="2">Uncharacterized protein</fullName>
    </submittedName>
</protein>
<organism evidence="2 3">
    <name type="scientific">Enterococcus gallinarum</name>
    <dbReference type="NCBI Taxonomy" id="1353"/>
    <lineage>
        <taxon>Bacteria</taxon>
        <taxon>Bacillati</taxon>
        <taxon>Bacillota</taxon>
        <taxon>Bacilli</taxon>
        <taxon>Lactobacillales</taxon>
        <taxon>Enterococcaceae</taxon>
        <taxon>Enterococcus</taxon>
    </lineage>
</organism>
<gene>
    <name evidence="2" type="ORF">QRX88_08595</name>
</gene>
<dbReference type="RefSeq" id="WP_285905927.1">
    <property type="nucleotide sequence ID" value="NZ_JASUBC010000002.1"/>
</dbReference>
<dbReference type="AlphaFoldDB" id="A0ABD4ZST9"/>
<evidence type="ECO:0000256" key="1">
    <source>
        <dbReference type="SAM" id="MobiDB-lite"/>
    </source>
</evidence>
<accession>A0ABD4ZST9</accession>
<evidence type="ECO:0000313" key="3">
    <source>
        <dbReference type="Proteomes" id="UP001241571"/>
    </source>
</evidence>
<name>A0ABD4ZST9_ENTGA</name>
<dbReference type="Proteomes" id="UP001241571">
    <property type="component" value="Unassembled WGS sequence"/>
</dbReference>